<evidence type="ECO:0000313" key="2">
    <source>
        <dbReference type="EMBL" id="WWC68447.1"/>
    </source>
</evidence>
<protein>
    <submittedName>
        <fullName evidence="1">Uncharacterized protein</fullName>
    </submittedName>
</protein>
<keyword evidence="3" id="KW-1185">Reference proteome</keyword>
<dbReference type="RefSeq" id="XP_019011886.1">
    <property type="nucleotide sequence ID" value="XM_019154483.1"/>
</dbReference>
<proteinExistence type="predicted"/>
<dbReference type="STRING" id="1296096.A0A1B9I572"/>
<reference evidence="2" key="2">
    <citation type="submission" date="2013-07" db="EMBL/GenBank/DDBJ databases">
        <authorList>
            <consortium name="The Broad Institute Genome Sequencing Platform"/>
            <person name="Cuomo C."/>
            <person name="Litvintseva A."/>
            <person name="Chen Y."/>
            <person name="Heitman J."/>
            <person name="Sun S."/>
            <person name="Springer D."/>
            <person name="Dromer F."/>
            <person name="Young S.K."/>
            <person name="Zeng Q."/>
            <person name="Gargeya S."/>
            <person name="Fitzgerald M."/>
            <person name="Abouelleil A."/>
            <person name="Alvarado L."/>
            <person name="Berlin A.M."/>
            <person name="Chapman S.B."/>
            <person name="Dewar J."/>
            <person name="Goldberg J."/>
            <person name="Griggs A."/>
            <person name="Gujja S."/>
            <person name="Hansen M."/>
            <person name="Howarth C."/>
            <person name="Imamovic A."/>
            <person name="Larimer J."/>
            <person name="McCowan C."/>
            <person name="Murphy C."/>
            <person name="Pearson M."/>
            <person name="Priest M."/>
            <person name="Roberts A."/>
            <person name="Saif S."/>
            <person name="Shea T."/>
            <person name="Sykes S."/>
            <person name="Wortman J."/>
            <person name="Nusbaum C."/>
            <person name="Birren B."/>
        </authorList>
    </citation>
    <scope>NUCLEOTIDE SEQUENCE</scope>
    <source>
        <strain evidence="2">CBS 10737</strain>
    </source>
</reference>
<dbReference type="EMBL" id="CP144521">
    <property type="protein sequence ID" value="WWC68447.1"/>
    <property type="molecule type" value="Genomic_DNA"/>
</dbReference>
<dbReference type="Pfam" id="PF12585">
    <property type="entry name" value="DUF3759"/>
    <property type="match status" value="1"/>
</dbReference>
<accession>A0A1B9I572</accession>
<reference evidence="2" key="4">
    <citation type="submission" date="2024-02" db="EMBL/GenBank/DDBJ databases">
        <title>Comparative genomics of Cryptococcus and Kwoniella reveals pathogenesis evolution and contrasting modes of karyotype evolution via chromosome fusion or intercentromeric recombination.</title>
        <authorList>
            <person name="Coelho M.A."/>
            <person name="David-Palma M."/>
            <person name="Shea T."/>
            <person name="Bowers K."/>
            <person name="McGinley-Smith S."/>
            <person name="Mohammad A.W."/>
            <person name="Gnirke A."/>
            <person name="Yurkov A.M."/>
            <person name="Nowrousian M."/>
            <person name="Sun S."/>
            <person name="Cuomo C.A."/>
            <person name="Heitman J."/>
        </authorList>
    </citation>
    <scope>NUCLEOTIDE SEQUENCE</scope>
    <source>
        <strain evidence="2">CBS 10737</strain>
    </source>
</reference>
<dbReference type="KEGG" id="kpin:30171091"/>
<evidence type="ECO:0000313" key="3">
    <source>
        <dbReference type="Proteomes" id="UP000094020"/>
    </source>
</evidence>
<dbReference type="OrthoDB" id="9895617at2759"/>
<dbReference type="EMBL" id="KI894009">
    <property type="protein sequence ID" value="OCF50667.1"/>
    <property type="molecule type" value="Genomic_DNA"/>
</dbReference>
<organism evidence="1">
    <name type="scientific">Kwoniella pini CBS 10737</name>
    <dbReference type="NCBI Taxonomy" id="1296096"/>
    <lineage>
        <taxon>Eukaryota</taxon>
        <taxon>Fungi</taxon>
        <taxon>Dikarya</taxon>
        <taxon>Basidiomycota</taxon>
        <taxon>Agaricomycotina</taxon>
        <taxon>Tremellomycetes</taxon>
        <taxon>Tremellales</taxon>
        <taxon>Cryptococcaceae</taxon>
        <taxon>Kwoniella</taxon>
    </lineage>
</organism>
<dbReference type="AlphaFoldDB" id="A0A1B9I572"/>
<dbReference type="Proteomes" id="UP000094020">
    <property type="component" value="Chromosome 3"/>
</dbReference>
<reference evidence="1" key="3">
    <citation type="submission" date="2016-07" db="EMBL/GenBank/DDBJ databases">
        <title>Evolution of pathogenesis and genome organization in the Tremellales.</title>
        <authorList>
            <person name="Cuomo C."/>
            <person name="Litvintseva A."/>
            <person name="Heitman J."/>
            <person name="Chen Y."/>
            <person name="Sun S."/>
            <person name="Springer D."/>
            <person name="Dromer F."/>
            <person name="Young S."/>
            <person name="Zeng Q."/>
            <person name="Chapman S."/>
            <person name="Gujja S."/>
            <person name="Saif S."/>
            <person name="Birren B."/>
        </authorList>
    </citation>
    <scope>NUCLEOTIDE SEQUENCE</scope>
    <source>
        <strain evidence="1">CBS 10737</strain>
    </source>
</reference>
<sequence length="149" mass="16441">MFEKLRAKITAHHSSHPLAKQRTEFLAVKADTPLERKGHFTAETVGAAAAYEAFKAFENNEAHSTGIDGKVSHARSKQIIVGLAEGRVVKLVEEKRLPFTSETEKVKFIKTAQKFAAADAKRSVRESGLYANHELDPLDSDERLAARAV</sequence>
<evidence type="ECO:0000313" key="1">
    <source>
        <dbReference type="EMBL" id="OCF50667.1"/>
    </source>
</evidence>
<name>A0A1B9I572_9TREE</name>
<dbReference type="InterPro" id="IPR022234">
    <property type="entry name" value="DUF3759"/>
</dbReference>
<dbReference type="GeneID" id="30171091"/>
<reference evidence="1" key="1">
    <citation type="submission" date="2013-07" db="EMBL/GenBank/DDBJ databases">
        <title>The Genome Sequence of Cryptococcus pinus CBS10737.</title>
        <authorList>
            <consortium name="The Broad Institute Genome Sequencing Platform"/>
            <person name="Cuomo C."/>
            <person name="Litvintseva A."/>
            <person name="Chen Y."/>
            <person name="Heitman J."/>
            <person name="Sun S."/>
            <person name="Springer D."/>
            <person name="Dromer F."/>
            <person name="Young S.K."/>
            <person name="Zeng Q."/>
            <person name="Gargeya S."/>
            <person name="Fitzgerald M."/>
            <person name="Abouelleil A."/>
            <person name="Alvarado L."/>
            <person name="Berlin A.M."/>
            <person name="Chapman S.B."/>
            <person name="Dewar J."/>
            <person name="Goldberg J."/>
            <person name="Griggs A."/>
            <person name="Gujja S."/>
            <person name="Hansen M."/>
            <person name="Howarth C."/>
            <person name="Imamovic A."/>
            <person name="Larimer J."/>
            <person name="McCowan C."/>
            <person name="Murphy C."/>
            <person name="Pearson M."/>
            <person name="Priest M."/>
            <person name="Roberts A."/>
            <person name="Saif S."/>
            <person name="Shea T."/>
            <person name="Sykes S."/>
            <person name="Wortman J."/>
            <person name="Nusbaum C."/>
            <person name="Birren B."/>
        </authorList>
    </citation>
    <scope>NUCLEOTIDE SEQUENCE [LARGE SCALE GENOMIC DNA]</scope>
    <source>
        <strain evidence="1">CBS 10737</strain>
    </source>
</reference>
<gene>
    <name evidence="1" type="ORF">I206_02722</name>
    <name evidence="2" type="ORF">I206_102375</name>
</gene>